<keyword evidence="6" id="KW-0472">Membrane</keyword>
<protein>
    <submittedName>
        <fullName evidence="7">Membrane protein</fullName>
    </submittedName>
</protein>
<evidence type="ECO:0000256" key="4">
    <source>
        <dbReference type="ARBA" id="ARBA00022692"/>
    </source>
</evidence>
<keyword evidence="5" id="KW-1133">Transmembrane helix</keyword>
<evidence type="ECO:0000313" key="7">
    <source>
        <dbReference type="EMBL" id="AZV42691.1"/>
    </source>
</evidence>
<dbReference type="InterPro" id="IPR005524">
    <property type="entry name" value="DUF318"/>
</dbReference>
<evidence type="ECO:0000256" key="1">
    <source>
        <dbReference type="ARBA" id="ARBA00004651"/>
    </source>
</evidence>
<evidence type="ECO:0000256" key="5">
    <source>
        <dbReference type="ARBA" id="ARBA00022989"/>
    </source>
</evidence>
<organism evidence="7 8">
    <name type="scientific">Peribacillus asahii</name>
    <dbReference type="NCBI Taxonomy" id="228899"/>
    <lineage>
        <taxon>Bacteria</taxon>
        <taxon>Bacillati</taxon>
        <taxon>Bacillota</taxon>
        <taxon>Bacilli</taxon>
        <taxon>Bacillales</taxon>
        <taxon>Bacillaceae</taxon>
        <taxon>Peribacillus</taxon>
    </lineage>
</organism>
<dbReference type="PANTHER" id="PTHR34184">
    <property type="entry name" value="UPF0718 PROTEIN YCGR"/>
    <property type="match status" value="1"/>
</dbReference>
<evidence type="ECO:0000256" key="2">
    <source>
        <dbReference type="ARBA" id="ARBA00006386"/>
    </source>
</evidence>
<name>A0A3Q9RMP2_9BACI</name>
<gene>
    <name evidence="7" type="ORF">BAOM_2082</name>
</gene>
<evidence type="ECO:0000313" key="8">
    <source>
        <dbReference type="Proteomes" id="UP000283095"/>
    </source>
</evidence>
<reference evidence="7 8" key="1">
    <citation type="submission" date="2018-01" db="EMBL/GenBank/DDBJ databases">
        <title>Bacillus asahii Genome sequencing and assembly.</title>
        <authorList>
            <person name="Jiang H."/>
            <person name="Feng Y."/>
            <person name="Zhao F."/>
            <person name="Lin X."/>
        </authorList>
    </citation>
    <scope>NUCLEOTIDE SEQUENCE [LARGE SCALE GENOMIC DNA]</scope>
    <source>
        <strain evidence="7 8">OM18</strain>
    </source>
</reference>
<dbReference type="AlphaFoldDB" id="A0A3Q9RMP2"/>
<dbReference type="Pfam" id="PF03773">
    <property type="entry name" value="ArsP_1"/>
    <property type="match status" value="1"/>
</dbReference>
<keyword evidence="4" id="KW-0812">Transmembrane</keyword>
<keyword evidence="3" id="KW-1003">Cell membrane</keyword>
<comment type="subcellular location">
    <subcellularLocation>
        <location evidence="1">Cell membrane</location>
        <topology evidence="1">Multi-pass membrane protein</topology>
    </subcellularLocation>
</comment>
<dbReference type="GO" id="GO:0005886">
    <property type="term" value="C:plasma membrane"/>
    <property type="evidence" value="ECO:0007669"/>
    <property type="project" value="UniProtKB-SubCell"/>
</dbReference>
<dbReference type="RefSeq" id="WP_127760114.1">
    <property type="nucleotide sequence ID" value="NZ_CP026095.1"/>
</dbReference>
<evidence type="ECO:0000256" key="3">
    <source>
        <dbReference type="ARBA" id="ARBA00022475"/>
    </source>
</evidence>
<accession>A0A3Q9RMP2</accession>
<dbReference type="KEGG" id="pasa:BAOM_2082"/>
<evidence type="ECO:0000256" key="6">
    <source>
        <dbReference type="ARBA" id="ARBA00023136"/>
    </source>
</evidence>
<comment type="similarity">
    <text evidence="2">Belongs to the UPF0718 family.</text>
</comment>
<sequence>MSQSFLQMNTVFISILIESLPFILLAVILSGIIQIFVTEEMLAKIIPKNRYLSVLVTTLLGALFPACECGIIPITKRLIAKGVPLHAGVGFMQTAPVINPIVVMSTYAAFGNSWRMVLYRCGLSFFVSFISSIILSFQFKDSQLKQAFIPEVTHKIGFTSKLDGMIRHTIDEFFSVGKYLIMGALIASAMQTYIKTSTLVSIGHGTYSAILLMMALAFILSICSSADAFIASSFRSTFGTGSIVAFLVFGAIFDIKNLLMMTGTFKKKFVFFLFIYTIVLTSIGALFL</sequence>
<dbReference type="InterPro" id="IPR052923">
    <property type="entry name" value="UPF0718"/>
</dbReference>
<dbReference type="EMBL" id="CP026095">
    <property type="protein sequence ID" value="AZV42691.1"/>
    <property type="molecule type" value="Genomic_DNA"/>
</dbReference>
<dbReference type="OrthoDB" id="9810876at2"/>
<dbReference type="PANTHER" id="PTHR34184:SF4">
    <property type="entry name" value="UPF0718 PROTEIN YCGR"/>
    <property type="match status" value="1"/>
</dbReference>
<dbReference type="Proteomes" id="UP000283095">
    <property type="component" value="Chromosome"/>
</dbReference>
<proteinExistence type="inferred from homology"/>